<evidence type="ECO:0000256" key="1">
    <source>
        <dbReference type="SAM" id="Phobius"/>
    </source>
</evidence>
<dbReference type="OrthoDB" id="5289372at2"/>
<feature type="transmembrane region" description="Helical" evidence="1">
    <location>
        <begin position="183"/>
        <end position="202"/>
    </location>
</feature>
<proteinExistence type="predicted"/>
<accession>A0A100XI76</accession>
<dbReference type="RefSeq" id="WP_003923954.1">
    <property type="nucleotide sequence ID" value="NZ_BCTB01000050.1"/>
</dbReference>
<dbReference type="Gene3D" id="1.20.144.10">
    <property type="entry name" value="Phosphatidic acid phosphatase type 2/haloperoxidase"/>
    <property type="match status" value="1"/>
</dbReference>
<dbReference type="AlphaFoldDB" id="A0A100XI76"/>
<evidence type="ECO:0000313" key="4">
    <source>
        <dbReference type="Proteomes" id="UP000069654"/>
    </source>
</evidence>
<dbReference type="InterPro" id="IPR036938">
    <property type="entry name" value="PAP2/HPO_sf"/>
</dbReference>
<gene>
    <name evidence="3" type="ORF">RMCT_4059</name>
</gene>
<dbReference type="SUPFAM" id="SSF48317">
    <property type="entry name" value="Acid phosphatase/Vanadium-dependent haloperoxidase"/>
    <property type="match status" value="1"/>
</dbReference>
<name>A0A100XI76_MYCTH</name>
<dbReference type="OMA" id="WPDPVDS"/>
<reference evidence="3 4" key="1">
    <citation type="journal article" date="2016" name="Genome Announc.">
        <title>Draft Genome Sequences of Five Rapidly Growing Mycobacterium Species, M. thermoresistibile, M. fortuitum subsp. acetamidolyticum, M. canariasense, M. brisbanense, and M. novocastrense.</title>
        <authorList>
            <person name="Katahira K."/>
            <person name="Ogura Y."/>
            <person name="Gotoh Y."/>
            <person name="Hayashi T."/>
        </authorList>
    </citation>
    <scope>NUCLEOTIDE SEQUENCE [LARGE SCALE GENOMIC DNA]</scope>
    <source>
        <strain evidence="3 4">JCM6362</strain>
    </source>
</reference>
<dbReference type="Pfam" id="PF01569">
    <property type="entry name" value="PAP2"/>
    <property type="match status" value="1"/>
</dbReference>
<dbReference type="Proteomes" id="UP000069654">
    <property type="component" value="Unassembled WGS sequence"/>
</dbReference>
<evidence type="ECO:0000259" key="2">
    <source>
        <dbReference type="SMART" id="SM00014"/>
    </source>
</evidence>
<reference evidence="4" key="2">
    <citation type="submission" date="2016-02" db="EMBL/GenBank/DDBJ databases">
        <title>Draft genome sequence of five rapidly growing Mycobacterium species.</title>
        <authorList>
            <person name="Katahira K."/>
            <person name="Gotou Y."/>
            <person name="Iida K."/>
            <person name="Ogura Y."/>
            <person name="Hayashi T."/>
        </authorList>
    </citation>
    <scope>NUCLEOTIDE SEQUENCE [LARGE SCALE GENOMIC DNA]</scope>
    <source>
        <strain evidence="4">JCM6362</strain>
    </source>
</reference>
<comment type="caution">
    <text evidence="3">The sequence shown here is derived from an EMBL/GenBank/DDBJ whole genome shotgun (WGS) entry which is preliminary data.</text>
</comment>
<feature type="domain" description="Phosphatidic acid phosphatase type 2/haloperoxidase" evidence="2">
    <location>
        <begin position="89"/>
        <end position="198"/>
    </location>
</feature>
<feature type="transmembrane region" description="Helical" evidence="1">
    <location>
        <begin position="131"/>
        <end position="148"/>
    </location>
</feature>
<sequence>MNRRTVGLIGSAVAAVVVYGLLWFATAHGWDRLARLDAAALSAAHDFGADRPAWVMSWAVFCTVLGPMAFRLAALIAVVAAVRRRSPRVAVFLLATVVFNGVLIEGAKWLADRPRPATALVPAWSTAFPSGHAVGVLLAVLALLTVFWPKIDRRAGWTLAAAVVVFAIGAGRVVLNVHHPSDVLAGWALGYAWFVGCYLGCLRPTWPDRPARAEPVTGGARTPAGPDSAP</sequence>
<feature type="transmembrane region" description="Helical" evidence="1">
    <location>
        <begin position="155"/>
        <end position="177"/>
    </location>
</feature>
<feature type="transmembrane region" description="Helical" evidence="1">
    <location>
        <begin position="89"/>
        <end position="111"/>
    </location>
</feature>
<keyword evidence="1" id="KW-0472">Membrane</keyword>
<feature type="transmembrane region" description="Helical" evidence="1">
    <location>
        <begin position="7"/>
        <end position="26"/>
    </location>
</feature>
<evidence type="ECO:0000313" key="3">
    <source>
        <dbReference type="EMBL" id="GAT17090.1"/>
    </source>
</evidence>
<feature type="transmembrane region" description="Helical" evidence="1">
    <location>
        <begin position="58"/>
        <end position="82"/>
    </location>
</feature>
<dbReference type="PANTHER" id="PTHR14969">
    <property type="entry name" value="SPHINGOSINE-1-PHOSPHATE PHOSPHOHYDROLASE"/>
    <property type="match status" value="1"/>
</dbReference>
<keyword evidence="1" id="KW-1133">Transmembrane helix</keyword>
<dbReference type="SMART" id="SM00014">
    <property type="entry name" value="acidPPc"/>
    <property type="match status" value="1"/>
</dbReference>
<organism evidence="3 4">
    <name type="scientific">Mycolicibacterium thermoresistibile</name>
    <name type="common">Mycobacterium thermoresistibile</name>
    <dbReference type="NCBI Taxonomy" id="1797"/>
    <lineage>
        <taxon>Bacteria</taxon>
        <taxon>Bacillati</taxon>
        <taxon>Actinomycetota</taxon>
        <taxon>Actinomycetes</taxon>
        <taxon>Mycobacteriales</taxon>
        <taxon>Mycobacteriaceae</taxon>
        <taxon>Mycolicibacterium</taxon>
    </lineage>
</organism>
<dbReference type="InterPro" id="IPR000326">
    <property type="entry name" value="PAP2/HPO"/>
</dbReference>
<protein>
    <submittedName>
        <fullName evidence="3">PA-phosphatase-like phosphoesterase</fullName>
    </submittedName>
</protein>
<dbReference type="EMBL" id="BCTB01000050">
    <property type="protein sequence ID" value="GAT17090.1"/>
    <property type="molecule type" value="Genomic_DNA"/>
</dbReference>
<keyword evidence="1" id="KW-0812">Transmembrane</keyword>
<dbReference type="PANTHER" id="PTHR14969:SF13">
    <property type="entry name" value="AT30094P"/>
    <property type="match status" value="1"/>
</dbReference>
<dbReference type="STRING" id="1797.RMCT_4059"/>